<organism evidence="2 3">
    <name type="scientific">Daphnia pulex</name>
    <name type="common">Water flea</name>
    <dbReference type="NCBI Taxonomy" id="6669"/>
    <lineage>
        <taxon>Eukaryota</taxon>
        <taxon>Metazoa</taxon>
        <taxon>Ecdysozoa</taxon>
        <taxon>Arthropoda</taxon>
        <taxon>Crustacea</taxon>
        <taxon>Branchiopoda</taxon>
        <taxon>Diplostraca</taxon>
        <taxon>Cladocera</taxon>
        <taxon>Anomopoda</taxon>
        <taxon>Daphniidae</taxon>
        <taxon>Daphnia</taxon>
    </lineage>
</organism>
<keyword evidence="3" id="KW-1185">Reference proteome</keyword>
<feature type="region of interest" description="Disordered" evidence="1">
    <location>
        <begin position="57"/>
        <end position="128"/>
    </location>
</feature>
<feature type="compositionally biased region" description="Acidic residues" evidence="1">
    <location>
        <begin position="92"/>
        <end position="107"/>
    </location>
</feature>
<protein>
    <submittedName>
        <fullName evidence="2">Uncharacterized protein</fullName>
    </submittedName>
</protein>
<feature type="compositionally biased region" description="Acidic residues" evidence="1">
    <location>
        <begin position="307"/>
        <end position="325"/>
    </location>
</feature>
<dbReference type="KEGG" id="dpx:DAPPUDRAFT_330153"/>
<gene>
    <name evidence="2" type="ORF">DAPPUDRAFT_330153</name>
</gene>
<dbReference type="EMBL" id="GL732656">
    <property type="protein sequence ID" value="EFX68391.1"/>
    <property type="molecule type" value="Genomic_DNA"/>
</dbReference>
<dbReference type="OrthoDB" id="10589645at2759"/>
<evidence type="ECO:0000256" key="1">
    <source>
        <dbReference type="SAM" id="MobiDB-lite"/>
    </source>
</evidence>
<dbReference type="InParanoid" id="E9HIP8"/>
<feature type="region of interest" description="Disordered" evidence="1">
    <location>
        <begin position="254"/>
        <end position="325"/>
    </location>
</feature>
<name>E9HIP8_DAPPU</name>
<sequence>MQSYRYLPIYQMKVLRALNVAVSETQQMDEIQTLKNFLNYWVKIFFLMEGKRKLNEPAEVEQCHRTETKFSTVHDDAESESSDNSENNSADSSEDEYDAVSEDENADENAVVSHSLPTGSGDTTDDAEADVRDHNMTIDFSYSVGADGELVLKKLKLQDQSGFLLQDDELNPQQHIVLDNLQQNDKGKDNDAITVTVSDVAVVDPIASRSATLEKRTGKRTNFLSSVEQTAGRSIQTSVCVAHAPKTYQPLECPTNIPIDVAETSGSEGSEETDSEEAMNSYDDLGDCDCAEQSSNSKEKSANENFSEAEIEAGDDEGDEEDNRL</sequence>
<dbReference type="AlphaFoldDB" id="E9HIP8"/>
<dbReference type="HOGENOM" id="CLU_855947_0_0_1"/>
<proteinExistence type="predicted"/>
<reference evidence="2 3" key="1">
    <citation type="journal article" date="2011" name="Science">
        <title>The ecoresponsive genome of Daphnia pulex.</title>
        <authorList>
            <person name="Colbourne J.K."/>
            <person name="Pfrender M.E."/>
            <person name="Gilbert D."/>
            <person name="Thomas W.K."/>
            <person name="Tucker A."/>
            <person name="Oakley T.H."/>
            <person name="Tokishita S."/>
            <person name="Aerts A."/>
            <person name="Arnold G.J."/>
            <person name="Basu M.K."/>
            <person name="Bauer D.J."/>
            <person name="Caceres C.E."/>
            <person name="Carmel L."/>
            <person name="Casola C."/>
            <person name="Choi J.H."/>
            <person name="Detter J.C."/>
            <person name="Dong Q."/>
            <person name="Dusheyko S."/>
            <person name="Eads B.D."/>
            <person name="Frohlich T."/>
            <person name="Geiler-Samerotte K.A."/>
            <person name="Gerlach D."/>
            <person name="Hatcher P."/>
            <person name="Jogdeo S."/>
            <person name="Krijgsveld J."/>
            <person name="Kriventseva E.V."/>
            <person name="Kultz D."/>
            <person name="Laforsch C."/>
            <person name="Lindquist E."/>
            <person name="Lopez J."/>
            <person name="Manak J.R."/>
            <person name="Muller J."/>
            <person name="Pangilinan J."/>
            <person name="Patwardhan R.P."/>
            <person name="Pitluck S."/>
            <person name="Pritham E.J."/>
            <person name="Rechtsteiner A."/>
            <person name="Rho M."/>
            <person name="Rogozin I.B."/>
            <person name="Sakarya O."/>
            <person name="Salamov A."/>
            <person name="Schaack S."/>
            <person name="Shapiro H."/>
            <person name="Shiga Y."/>
            <person name="Skalitzky C."/>
            <person name="Smith Z."/>
            <person name="Souvorov A."/>
            <person name="Sung W."/>
            <person name="Tang Z."/>
            <person name="Tsuchiya D."/>
            <person name="Tu H."/>
            <person name="Vos H."/>
            <person name="Wang M."/>
            <person name="Wolf Y.I."/>
            <person name="Yamagata H."/>
            <person name="Yamada T."/>
            <person name="Ye Y."/>
            <person name="Shaw J.R."/>
            <person name="Andrews J."/>
            <person name="Crease T.J."/>
            <person name="Tang H."/>
            <person name="Lucas S.M."/>
            <person name="Robertson H.M."/>
            <person name="Bork P."/>
            <person name="Koonin E.V."/>
            <person name="Zdobnov E.M."/>
            <person name="Grigoriev I.V."/>
            <person name="Lynch M."/>
            <person name="Boore J.L."/>
        </authorList>
    </citation>
    <scope>NUCLEOTIDE SEQUENCE [LARGE SCALE GENOMIC DNA]</scope>
</reference>
<feature type="compositionally biased region" description="Basic and acidic residues" evidence="1">
    <location>
        <begin position="57"/>
        <end position="76"/>
    </location>
</feature>
<evidence type="ECO:0000313" key="3">
    <source>
        <dbReference type="Proteomes" id="UP000000305"/>
    </source>
</evidence>
<accession>E9HIP8</accession>
<dbReference type="Proteomes" id="UP000000305">
    <property type="component" value="Unassembled WGS sequence"/>
</dbReference>
<evidence type="ECO:0000313" key="2">
    <source>
        <dbReference type="EMBL" id="EFX68391.1"/>
    </source>
</evidence>